<comment type="caution">
    <text evidence="2">The sequence shown here is derived from an EMBL/GenBank/DDBJ whole genome shotgun (WGS) entry which is preliminary data.</text>
</comment>
<keyword evidence="1" id="KW-0812">Transmembrane</keyword>
<keyword evidence="1" id="KW-0472">Membrane</keyword>
<feature type="non-terminal residue" evidence="2">
    <location>
        <position position="58"/>
    </location>
</feature>
<name>A0A6P1BWN8_9BRAD</name>
<accession>A0A6P1BWN8</accession>
<evidence type="ECO:0000313" key="3">
    <source>
        <dbReference type="Proteomes" id="UP000468531"/>
    </source>
</evidence>
<keyword evidence="1" id="KW-1133">Transmembrane helix</keyword>
<dbReference type="EMBL" id="VKHP01000528">
    <property type="protein sequence ID" value="NEV02948.1"/>
    <property type="molecule type" value="Genomic_DNA"/>
</dbReference>
<sequence length="58" mass="6340">MTEFSDKENAAADTTVSADFHHALMREVMTTELLRVKVLIGTAVMLGAISLLVYLFAP</sequence>
<evidence type="ECO:0000313" key="2">
    <source>
        <dbReference type="EMBL" id="NEV02948.1"/>
    </source>
</evidence>
<reference evidence="2 3" key="1">
    <citation type="journal article" date="2020" name="Arch. Microbiol.">
        <title>Bradyrhizobium uaiense sp. nov., a new highly efficient cowpea symbiont.</title>
        <authorList>
            <person name="Cabral Michel D."/>
            <person name="Azarias Guimaraes A."/>
            <person name="Martins da Costa E."/>
            <person name="Soares de Carvalho T."/>
            <person name="Balsanelli E."/>
            <person name="Willems A."/>
            <person name="Maltempi de Souza E."/>
            <person name="de Souza Moreira F.M."/>
        </authorList>
    </citation>
    <scope>NUCLEOTIDE SEQUENCE [LARGE SCALE GENOMIC DNA]</scope>
    <source>
        <strain evidence="2 3">UFLA 03-164</strain>
    </source>
</reference>
<dbReference type="AlphaFoldDB" id="A0A6P1BWN8"/>
<proteinExistence type="predicted"/>
<organism evidence="2 3">
    <name type="scientific">Bradyrhizobium uaiense</name>
    <dbReference type="NCBI Taxonomy" id="2594946"/>
    <lineage>
        <taxon>Bacteria</taxon>
        <taxon>Pseudomonadati</taxon>
        <taxon>Pseudomonadota</taxon>
        <taxon>Alphaproteobacteria</taxon>
        <taxon>Hyphomicrobiales</taxon>
        <taxon>Nitrobacteraceae</taxon>
        <taxon>Bradyrhizobium</taxon>
    </lineage>
</organism>
<keyword evidence="3" id="KW-1185">Reference proteome</keyword>
<feature type="transmembrane region" description="Helical" evidence="1">
    <location>
        <begin position="34"/>
        <end position="57"/>
    </location>
</feature>
<gene>
    <name evidence="2" type="ORF">FNJ47_46700</name>
</gene>
<protein>
    <submittedName>
        <fullName evidence="2">Adenylate/guanylate cyclase domain-containing protein</fullName>
    </submittedName>
</protein>
<dbReference type="Proteomes" id="UP000468531">
    <property type="component" value="Unassembled WGS sequence"/>
</dbReference>
<evidence type="ECO:0000256" key="1">
    <source>
        <dbReference type="SAM" id="Phobius"/>
    </source>
</evidence>